<protein>
    <submittedName>
        <fullName evidence="1">Uncharacterized protein</fullName>
    </submittedName>
</protein>
<proteinExistence type="predicted"/>
<gene>
    <name evidence="1" type="ORF">DIJ64_02375</name>
</gene>
<name>A0AAD0KU17_MYCLR</name>
<evidence type="ECO:0000313" key="2">
    <source>
        <dbReference type="Proteomes" id="UP000249682"/>
    </source>
</evidence>
<organism evidence="1 2">
    <name type="scientific">Mycobacterium leprae</name>
    <dbReference type="NCBI Taxonomy" id="1769"/>
    <lineage>
        <taxon>Bacteria</taxon>
        <taxon>Bacillati</taxon>
        <taxon>Actinomycetota</taxon>
        <taxon>Actinomycetes</taxon>
        <taxon>Mycobacteriales</taxon>
        <taxon>Mycobacteriaceae</taxon>
        <taxon>Mycobacterium</taxon>
    </lineage>
</organism>
<reference evidence="1 2" key="1">
    <citation type="submission" date="2018-05" db="EMBL/GenBank/DDBJ databases">
        <title>Evolution of small genomes with special reference to Mycobacterium leprae.</title>
        <authorList>
            <person name="Mohanty P.S."/>
            <person name="Bansal A.K."/>
            <person name="Gupta U.D."/>
            <person name="Naaz F."/>
            <person name="Dwivedi V.D."/>
            <person name="Singh H."/>
            <person name="Gupta G."/>
            <person name="Sharma S."/>
            <person name="Arora M."/>
        </authorList>
    </citation>
    <scope>NUCLEOTIDE SEQUENCE [LARGE SCALE GENOMIC DNA]</scope>
    <source>
        <strain evidence="1 2">MRHRU-235-G</strain>
    </source>
</reference>
<sequence length="66" mass="6799">MGVVLVRIDIAPSNKAARSASLNGEAAVPALVGYGVGADIDIRRRSSRPHPCLSSTSYLSVGFASL</sequence>
<dbReference type="EMBL" id="CP029543">
    <property type="protein sequence ID" value="AWV47350.1"/>
    <property type="molecule type" value="Genomic_DNA"/>
</dbReference>
<accession>A0AAD0KU17</accession>
<evidence type="ECO:0000313" key="1">
    <source>
        <dbReference type="EMBL" id="AWV47350.1"/>
    </source>
</evidence>
<dbReference type="AlphaFoldDB" id="A0AAD0KU17"/>
<dbReference type="Proteomes" id="UP000249682">
    <property type="component" value="Chromosome"/>
</dbReference>